<organism evidence="3">
    <name type="scientific">hydrothermal vent metagenome</name>
    <dbReference type="NCBI Taxonomy" id="652676"/>
    <lineage>
        <taxon>unclassified sequences</taxon>
        <taxon>metagenomes</taxon>
        <taxon>ecological metagenomes</taxon>
    </lineage>
</organism>
<dbReference type="PANTHER" id="PTHR30160:SF15">
    <property type="entry name" value="GLYCOSYLTRANSFERASE HI_0523-RELATED"/>
    <property type="match status" value="1"/>
</dbReference>
<dbReference type="Gene3D" id="3.40.50.2000">
    <property type="entry name" value="Glycogen Phosphorylase B"/>
    <property type="match status" value="2"/>
</dbReference>
<name>A0A3B1AFS6_9ZZZZ</name>
<keyword evidence="1" id="KW-0328">Glycosyltransferase</keyword>
<dbReference type="PANTHER" id="PTHR30160">
    <property type="entry name" value="TETRAACYLDISACCHARIDE 4'-KINASE-RELATED"/>
    <property type="match status" value="1"/>
</dbReference>
<dbReference type="SUPFAM" id="SSF53756">
    <property type="entry name" value="UDP-Glycosyltransferase/glycogen phosphorylase"/>
    <property type="match status" value="1"/>
</dbReference>
<dbReference type="InterPro" id="IPR051199">
    <property type="entry name" value="LPS_LOS_Heptosyltrfase"/>
</dbReference>
<evidence type="ECO:0000256" key="2">
    <source>
        <dbReference type="ARBA" id="ARBA00022679"/>
    </source>
</evidence>
<dbReference type="GO" id="GO:0008713">
    <property type="term" value="F:ADP-heptose-lipopolysaccharide heptosyltransferase activity"/>
    <property type="evidence" value="ECO:0007669"/>
    <property type="project" value="TreeGrafter"/>
</dbReference>
<dbReference type="GO" id="GO:0009244">
    <property type="term" value="P:lipopolysaccharide core region biosynthetic process"/>
    <property type="evidence" value="ECO:0007669"/>
    <property type="project" value="TreeGrafter"/>
</dbReference>
<sequence length="339" mass="37950">MKILIVRNDKLGDFVLTLPCYALLKIALPDAHLTVMVPDYTAEIAHSCPHIDNVLIDTGETSLKGLIMLSKQLRSHKFDAILSLYSTTRTGMAAYLARIKYRLAPASKLAQIFYNHRLTQRRSRSEKPEYSYNLDLIAKYLHDSGVKNIPEVSPPYLTFETSIINQLREQFCLKFKIRPEKLFIFVHAGSGGSANNLSLEQYSQLIHALNNLQSDSVFVLTAGPGEQARAAELSNQLNKIEHIIYHSTEGLIAFTQHIAFANLFISGSTGTLHLAGALDVCTAAFYTRRRSATALRWQTLNSPERRIAFYPAENAVQEDMSSIDVSASATLIWEKFLKA</sequence>
<dbReference type="GO" id="GO:0005829">
    <property type="term" value="C:cytosol"/>
    <property type="evidence" value="ECO:0007669"/>
    <property type="project" value="TreeGrafter"/>
</dbReference>
<gene>
    <name evidence="3" type="ORF">MNBD_GAMMA21-1299</name>
</gene>
<evidence type="ECO:0000313" key="3">
    <source>
        <dbReference type="EMBL" id="VAW92734.1"/>
    </source>
</evidence>
<dbReference type="EMBL" id="UOFR01000016">
    <property type="protein sequence ID" value="VAW92734.1"/>
    <property type="molecule type" value="Genomic_DNA"/>
</dbReference>
<dbReference type="Pfam" id="PF01075">
    <property type="entry name" value="Glyco_transf_9"/>
    <property type="match status" value="1"/>
</dbReference>
<dbReference type="CDD" id="cd03789">
    <property type="entry name" value="GT9_LPS_heptosyltransferase"/>
    <property type="match status" value="1"/>
</dbReference>
<evidence type="ECO:0000256" key="1">
    <source>
        <dbReference type="ARBA" id="ARBA00022676"/>
    </source>
</evidence>
<protein>
    <submittedName>
        <fullName evidence="3">ADP-heptose--lipooligosaccharide heptosyltransferase II</fullName>
    </submittedName>
</protein>
<dbReference type="InterPro" id="IPR002201">
    <property type="entry name" value="Glyco_trans_9"/>
</dbReference>
<accession>A0A3B1AFS6</accession>
<keyword evidence="2 3" id="KW-0808">Transferase</keyword>
<proteinExistence type="predicted"/>
<reference evidence="3" key="1">
    <citation type="submission" date="2018-06" db="EMBL/GenBank/DDBJ databases">
        <authorList>
            <person name="Zhirakovskaya E."/>
        </authorList>
    </citation>
    <scope>NUCLEOTIDE SEQUENCE</scope>
</reference>
<dbReference type="AlphaFoldDB" id="A0A3B1AFS6"/>